<evidence type="ECO:0000256" key="2">
    <source>
        <dbReference type="SAM" id="MobiDB-lite"/>
    </source>
</evidence>
<name>A0A5J5C462_9ASTE</name>
<dbReference type="AlphaFoldDB" id="A0A5J5C462"/>
<dbReference type="EMBL" id="CM018031">
    <property type="protein sequence ID" value="KAA8548391.1"/>
    <property type="molecule type" value="Genomic_DNA"/>
</dbReference>
<feature type="coiled-coil region" evidence="1">
    <location>
        <begin position="108"/>
        <end position="178"/>
    </location>
</feature>
<reference evidence="3 4" key="1">
    <citation type="submission" date="2019-09" db="EMBL/GenBank/DDBJ databases">
        <title>A chromosome-level genome assembly of the Chinese tupelo Nyssa sinensis.</title>
        <authorList>
            <person name="Yang X."/>
            <person name="Kang M."/>
            <person name="Yang Y."/>
            <person name="Xiong H."/>
            <person name="Wang M."/>
            <person name="Zhang Z."/>
            <person name="Wang Z."/>
            <person name="Wu H."/>
            <person name="Ma T."/>
            <person name="Liu J."/>
            <person name="Xi Z."/>
        </authorList>
    </citation>
    <scope>NUCLEOTIDE SEQUENCE [LARGE SCALE GENOMIC DNA]</scope>
    <source>
        <strain evidence="3">J267</strain>
        <tissue evidence="3">Leaf</tissue>
    </source>
</reference>
<keyword evidence="1" id="KW-0175">Coiled coil</keyword>
<feature type="region of interest" description="Disordered" evidence="2">
    <location>
        <begin position="31"/>
        <end position="66"/>
    </location>
</feature>
<evidence type="ECO:0000313" key="4">
    <source>
        <dbReference type="Proteomes" id="UP000325577"/>
    </source>
</evidence>
<dbReference type="OrthoDB" id="1938107at2759"/>
<protein>
    <submittedName>
        <fullName evidence="3">Uncharacterized protein</fullName>
    </submittedName>
</protein>
<evidence type="ECO:0000313" key="3">
    <source>
        <dbReference type="EMBL" id="KAA8548391.1"/>
    </source>
</evidence>
<dbReference type="PANTHER" id="PTHR36402:SF1">
    <property type="entry name" value="EXPRESSED PROTEIN"/>
    <property type="match status" value="1"/>
</dbReference>
<sequence length="202" mass="23802">MAASTYLRSPTLCTSSSHTLKTILTQSLRSLSTSTTSPSHHNDHKRNHEFLPPSDFISSWKPPKDPKEAEAKLSQLRREYAKKVKEVRKEYICEMELQRLEKQRKDEAKREAIRIANEERKAAKAAEKKAKAAEREVAEEEFRQTLLKERAQKLEYWRMKEKERAEDKKDKKELLRRQSSMWIDEPELEKKILEAIVDTTHI</sequence>
<evidence type="ECO:0000256" key="1">
    <source>
        <dbReference type="SAM" id="Coils"/>
    </source>
</evidence>
<gene>
    <name evidence="3" type="ORF">F0562_000075</name>
</gene>
<dbReference type="PANTHER" id="PTHR36402">
    <property type="entry name" value="EXPRESSED PROTEIN"/>
    <property type="match status" value="1"/>
</dbReference>
<dbReference type="Proteomes" id="UP000325577">
    <property type="component" value="Linkage Group LG0"/>
</dbReference>
<accession>A0A5J5C462</accession>
<organism evidence="3 4">
    <name type="scientific">Nyssa sinensis</name>
    <dbReference type="NCBI Taxonomy" id="561372"/>
    <lineage>
        <taxon>Eukaryota</taxon>
        <taxon>Viridiplantae</taxon>
        <taxon>Streptophyta</taxon>
        <taxon>Embryophyta</taxon>
        <taxon>Tracheophyta</taxon>
        <taxon>Spermatophyta</taxon>
        <taxon>Magnoliopsida</taxon>
        <taxon>eudicotyledons</taxon>
        <taxon>Gunneridae</taxon>
        <taxon>Pentapetalae</taxon>
        <taxon>asterids</taxon>
        <taxon>Cornales</taxon>
        <taxon>Nyssaceae</taxon>
        <taxon>Nyssa</taxon>
    </lineage>
</organism>
<keyword evidence="4" id="KW-1185">Reference proteome</keyword>
<proteinExistence type="predicted"/>